<feature type="domain" description="SLH" evidence="3">
    <location>
        <begin position="1608"/>
        <end position="1667"/>
    </location>
</feature>
<gene>
    <name evidence="4" type="ORF">OCV99_11180</name>
</gene>
<proteinExistence type="predicted"/>
<dbReference type="PANTHER" id="PTHR31151:SF0">
    <property type="entry name" value="PROLINE-TRNA LIGASE (DUF1680)"/>
    <property type="match status" value="1"/>
</dbReference>
<name>A0ABT2RP81_9FIRM</name>
<evidence type="ECO:0000256" key="2">
    <source>
        <dbReference type="SAM" id="Coils"/>
    </source>
</evidence>
<dbReference type="Pfam" id="PF07554">
    <property type="entry name" value="FIVAR"/>
    <property type="match status" value="1"/>
</dbReference>
<dbReference type="Pfam" id="PF20578">
    <property type="entry name" value="aBig_2"/>
    <property type="match status" value="1"/>
</dbReference>
<feature type="domain" description="SLH" evidence="3">
    <location>
        <begin position="1735"/>
        <end position="1797"/>
    </location>
</feature>
<keyword evidence="5" id="KW-1185">Reference proteome</keyword>
<dbReference type="Gene3D" id="2.60.40.3630">
    <property type="match status" value="2"/>
</dbReference>
<dbReference type="Pfam" id="PF13385">
    <property type="entry name" value="Laminin_G_3"/>
    <property type="match status" value="2"/>
</dbReference>
<dbReference type="InterPro" id="IPR012878">
    <property type="entry name" value="Beta-AFase-like_GH127_cat"/>
</dbReference>
<organism evidence="4 5">
    <name type="scientific">Dorea acetigenes</name>
    <dbReference type="NCBI Taxonomy" id="2981787"/>
    <lineage>
        <taxon>Bacteria</taxon>
        <taxon>Bacillati</taxon>
        <taxon>Bacillota</taxon>
        <taxon>Clostridia</taxon>
        <taxon>Lachnospirales</taxon>
        <taxon>Lachnospiraceae</taxon>
        <taxon>Dorea</taxon>
    </lineage>
</organism>
<dbReference type="Pfam" id="PF12733">
    <property type="entry name" value="Cadherin-like"/>
    <property type="match status" value="1"/>
</dbReference>
<keyword evidence="1" id="KW-0677">Repeat</keyword>
<dbReference type="Proteomes" id="UP001652431">
    <property type="component" value="Unassembled WGS sequence"/>
</dbReference>
<feature type="domain" description="SLH" evidence="3">
    <location>
        <begin position="1668"/>
        <end position="1732"/>
    </location>
</feature>
<dbReference type="Gene3D" id="1.20.1270.90">
    <property type="entry name" value="AF1782-like"/>
    <property type="match status" value="1"/>
</dbReference>
<dbReference type="InterPro" id="IPR008928">
    <property type="entry name" value="6-hairpin_glycosidase_sf"/>
</dbReference>
<dbReference type="EMBL" id="JAOQJU010000013">
    <property type="protein sequence ID" value="MCU6687096.1"/>
    <property type="molecule type" value="Genomic_DNA"/>
</dbReference>
<evidence type="ECO:0000259" key="3">
    <source>
        <dbReference type="PROSITE" id="PS51272"/>
    </source>
</evidence>
<dbReference type="SUPFAM" id="SSF49899">
    <property type="entry name" value="Concanavalin A-like lectins/glucanases"/>
    <property type="match status" value="2"/>
</dbReference>
<protein>
    <submittedName>
        <fullName evidence="4">Glycoside hydrolase family 127 protein</fullName>
    </submittedName>
</protein>
<dbReference type="SUPFAM" id="SSF48208">
    <property type="entry name" value="Six-hairpin glycosidases"/>
    <property type="match status" value="1"/>
</dbReference>
<dbReference type="PROSITE" id="PS51272">
    <property type="entry name" value="SLH"/>
    <property type="match status" value="3"/>
</dbReference>
<accession>A0ABT2RP81</accession>
<sequence length="1797" mass="198834">MTLSFWLKPNGTMSGEQIITWNKNEYNTDGWYVSSLNDNQPLLISIGPASGQPYNVAVTGMTRSEFFKADEWTHIVVTYNKETKDVKFYRNGTECQTVVNYAIAGDATGILGSDETMQKSIGWNGPKYKTTSLKAAIDEYQLFNDVATLEEVTALYEEGAGPIDKEAIAQADADALTIATETKGNLSLPSKGESGSDITWTSSDEDIITADGKVTRPEIGEEDVEVTLTASVSYMGGTAVTKKFTVTILAKTETSLSPTSIMGDVTLADDYLVNASEKEEDYLLSLDSEKFLYEFYKVAGLTPTTSSGYGGWERSSGSNFRGHTFGHYMSALSQAYLSSDDADVKAQLLTEIEEAVTGLENCQNAYAAKYPDHAGYISAFPEGCLKRVDGVDSATGDDNKVIVPYYNLHKVLAGLIDISKNVDDGSLQERALAVAEGFGEYLYNRMQKLTDKNKMLSIEYGGMNEALYELYNLTGNDHYKVAAQYFDETALFQQLANNQDVLNGKHANTTIPKLTGALKRYTVLTENDEYYNKLTEAEKNELDMYLQAAENFWDIVVDHHTYVTGGNSQSEHFHAADKIGADATKGSYDAALTCETCNTYNMLKLSKALFELTKDKKYMDYFENTYINAILSSQNPETGTTMYFQPMAPGYNKVFNRPFDEFWCCTGTGMENFSKLGDNIYYAEGSSVYVHMFFSSTYTDADNNLKLTQTANMPNEDTVTFQVEAADGGSVKSGTVLRLRKPDWLAGEAVIKVNDKEITLKEENGYYLVENVKAGDEISYQMPMTVQVYDMPDKPSLVAFKYGPVVLSTALGTDNIGRSAANGILVRVGTLDPNAKTTILMENYKDVEEWKADIEKNLVRIEDSEDGQVQFKLNNTDSDELIYTPHYMRYKESYGLYMYLEGEDSQAAQDRILEGKEQLRENEISVDYLYNFDDNNSELAKNLQKSDNSGVGVYNDRQYRHAYGGGWFSYDMNVDKDADHNYLNLTFYSGDKGRTFEISVDGTVIETYAFADAPSDTGFYVHTIEIPADLVKAAEDGKVTIKFSSVNNSLVGGLYGISIINDTAYDTNAEMKALSFDTGELSQEFAGDVTDYTLTVPKDTETISMTAVPQMESGLIYVNGILIDDTKAREIKLTSEEMVLSIVSKAQDHTTSKTYTVMIVKEGTAERPDILAEFDFDDEETGFTNGYAVAEGTYTLQDHDGGKAIYLNGTSDFLKVTKTTGSSLLTGEKEMTVSFQAKPEAGTTNWGFFAAPNEDEQNFGTEVYLGALNNNGTLLAERYKNTGARPTNASTTVGTNDWHYVTIVYTETDTTIYIDGVQKAKQNSEYGLIDILGNSSILYIGKANWKTGEYYKGLIDNYTIAGYAMTADQVKALVSGVKLESITVTAPTKAEYTVGDELDLTGMKVVAKYSDDTEKEITEGYEVSGYDKTKTGEQTVTVTYEGKTATFKVTVKEAEKPATLESITVTAPTKTEYTAGEELDLDGMKVTAKYSNGEEKEITEGYEVSGYDKTKTGEQTITVTYEGKTATFKVTVKEAAKPDETDKTALEAAIKAAVPDTEKDKYTEESWAAYEEALNQAKEVLADADATQKEIDDAAAALDKAAEALESKGLPYVDVVKDDWFYNAAYYNYFAGTMTGTDPTHFSPYATLVRAQFATILYRLNGEPKVEYETRFPDVPDGQFYSKAVIWAAEAEVVTGYTDSGYFGTNDPITREQMVTMMYRYAKHMEYESEEPTDISAFTDADKVTKFAEEAMKWAVANGIIAGKENEDGSYRLDPQGDTSRAECAIIIQRFMEKFGK</sequence>
<dbReference type="Pfam" id="PF20736">
    <property type="entry name" value="Glyco_hydro127M"/>
    <property type="match status" value="1"/>
</dbReference>
<evidence type="ECO:0000313" key="5">
    <source>
        <dbReference type="Proteomes" id="UP001652431"/>
    </source>
</evidence>
<dbReference type="InterPro" id="IPR001119">
    <property type="entry name" value="SLH_dom"/>
</dbReference>
<dbReference type="GO" id="GO:0016787">
    <property type="term" value="F:hydrolase activity"/>
    <property type="evidence" value="ECO:0007669"/>
    <property type="project" value="UniProtKB-KW"/>
</dbReference>
<dbReference type="InterPro" id="IPR022038">
    <property type="entry name" value="Ig-like_bact"/>
</dbReference>
<keyword evidence="4" id="KW-0378">Hydrolase</keyword>
<comment type="caution">
    <text evidence="4">The sequence shown here is derived from an EMBL/GenBank/DDBJ whole genome shotgun (WGS) entry which is preliminary data.</text>
</comment>
<evidence type="ECO:0000313" key="4">
    <source>
        <dbReference type="EMBL" id="MCU6687096.1"/>
    </source>
</evidence>
<dbReference type="Pfam" id="PF00395">
    <property type="entry name" value="SLH"/>
    <property type="match status" value="2"/>
</dbReference>
<evidence type="ECO:0000256" key="1">
    <source>
        <dbReference type="ARBA" id="ARBA00022737"/>
    </source>
</evidence>
<dbReference type="InterPro" id="IPR013320">
    <property type="entry name" value="ConA-like_dom_sf"/>
</dbReference>
<dbReference type="Pfam" id="PF20620">
    <property type="entry name" value="DUF6805"/>
    <property type="match status" value="1"/>
</dbReference>
<dbReference type="Gene3D" id="2.60.120.200">
    <property type="match status" value="2"/>
</dbReference>
<reference evidence="4 5" key="1">
    <citation type="journal article" date="2021" name="ISME Commun">
        <title>Automated analysis of genomic sequences facilitates high-throughput and comprehensive description of bacteria.</title>
        <authorList>
            <person name="Hitch T.C.A."/>
        </authorList>
    </citation>
    <scope>NUCLEOTIDE SEQUENCE [LARGE SCALE GENOMIC DNA]</scope>
    <source>
        <strain evidence="4 5">Sanger_03</strain>
    </source>
</reference>
<dbReference type="Pfam" id="PF07523">
    <property type="entry name" value="Big_3"/>
    <property type="match status" value="2"/>
</dbReference>
<dbReference type="InterPro" id="IPR046544">
    <property type="entry name" value="GH146_SB_dom"/>
</dbReference>
<dbReference type="RefSeq" id="WP_262575478.1">
    <property type="nucleotide sequence ID" value="NZ_JAOQJU010000013.1"/>
</dbReference>
<feature type="coiled-coil region" evidence="2">
    <location>
        <begin position="1570"/>
        <end position="1604"/>
    </location>
</feature>
<dbReference type="Pfam" id="PF07944">
    <property type="entry name" value="Beta-AFase-like_GH127_cat"/>
    <property type="match status" value="1"/>
</dbReference>
<dbReference type="InterPro" id="IPR049046">
    <property type="entry name" value="Beta-AFase-like_GH127_middle"/>
</dbReference>
<keyword evidence="2" id="KW-0175">Coiled coil</keyword>
<dbReference type="InterPro" id="IPR025883">
    <property type="entry name" value="Cadherin-like_domain"/>
</dbReference>
<dbReference type="PANTHER" id="PTHR31151">
    <property type="entry name" value="PROLINE-TRNA LIGASE (DUF1680)"/>
    <property type="match status" value="1"/>
</dbReference>
<dbReference type="InterPro" id="IPR046780">
    <property type="entry name" value="aBig_2"/>
</dbReference>